<feature type="compositionally biased region" description="Basic and acidic residues" evidence="1">
    <location>
        <begin position="48"/>
        <end position="70"/>
    </location>
</feature>
<feature type="region of interest" description="Disordered" evidence="1">
    <location>
        <begin position="1"/>
        <end position="81"/>
    </location>
</feature>
<sequence>MGDARDLLQKIKQERTGVKRTRSDSIQEKKKAKPSSNDSYEEISQLRIPREHISQKRLESSNDETIEKQSKSSLPDDFFDESIPRNENLINKEWVAFQDEINSIAQEATQKESLLQDEELKKHDEEAYLKDKETSNGHALFNEEDTNLRPDDYDALYLEDSNQDYKQKLSSIKESFQRKRNEPVESETNVSDEELEGSVIDDSSLWGIQENT</sequence>
<proteinExistence type="predicted"/>
<gene>
    <name evidence="2" type="ORF">SPOG_00839</name>
</gene>
<feature type="compositionally biased region" description="Basic and acidic residues" evidence="1">
    <location>
        <begin position="1"/>
        <end position="29"/>
    </location>
</feature>
<feature type="region of interest" description="Disordered" evidence="1">
    <location>
        <begin position="174"/>
        <end position="212"/>
    </location>
</feature>
<accession>S9VWJ0</accession>
<dbReference type="OMA" id="PREHISQ"/>
<dbReference type="GeneID" id="25035170"/>
<evidence type="ECO:0000313" key="3">
    <source>
        <dbReference type="Proteomes" id="UP000015464"/>
    </source>
</evidence>
<evidence type="ECO:0000313" key="2">
    <source>
        <dbReference type="EMBL" id="EPY50619.1"/>
    </source>
</evidence>
<dbReference type="HOGENOM" id="CLU_1378853_0_0_1"/>
<protein>
    <submittedName>
        <fullName evidence="2">Mediator complex subunit Med9</fullName>
    </submittedName>
</protein>
<organism evidence="2 3">
    <name type="scientific">Schizosaccharomyces cryophilus (strain OY26 / ATCC MYA-4695 / CBS 11777 / NBRC 106824 / NRRL Y48691)</name>
    <name type="common">Fission yeast</name>
    <dbReference type="NCBI Taxonomy" id="653667"/>
    <lineage>
        <taxon>Eukaryota</taxon>
        <taxon>Fungi</taxon>
        <taxon>Dikarya</taxon>
        <taxon>Ascomycota</taxon>
        <taxon>Taphrinomycotina</taxon>
        <taxon>Schizosaccharomycetes</taxon>
        <taxon>Schizosaccharomycetales</taxon>
        <taxon>Schizosaccharomycetaceae</taxon>
        <taxon>Schizosaccharomyces</taxon>
    </lineage>
</organism>
<dbReference type="OrthoDB" id="5389375at2759"/>
<dbReference type="RefSeq" id="XP_013024469.1">
    <property type="nucleotide sequence ID" value="XM_013169015.1"/>
</dbReference>
<dbReference type="AlphaFoldDB" id="S9VWJ0"/>
<dbReference type="EMBL" id="KE546992">
    <property type="protein sequence ID" value="EPY50619.1"/>
    <property type="molecule type" value="Genomic_DNA"/>
</dbReference>
<keyword evidence="3" id="KW-1185">Reference proteome</keyword>
<evidence type="ECO:0000256" key="1">
    <source>
        <dbReference type="SAM" id="MobiDB-lite"/>
    </source>
</evidence>
<name>S9VWJ0_SCHCR</name>
<reference evidence="2 3" key="1">
    <citation type="journal article" date="2011" name="Science">
        <title>Comparative functional genomics of the fission yeasts.</title>
        <authorList>
            <person name="Rhind N."/>
            <person name="Chen Z."/>
            <person name="Yassour M."/>
            <person name="Thompson D.A."/>
            <person name="Haas B.J."/>
            <person name="Habib N."/>
            <person name="Wapinski I."/>
            <person name="Roy S."/>
            <person name="Lin M.F."/>
            <person name="Heiman D.I."/>
            <person name="Young S.K."/>
            <person name="Furuya K."/>
            <person name="Guo Y."/>
            <person name="Pidoux A."/>
            <person name="Chen H.M."/>
            <person name="Robbertse B."/>
            <person name="Goldberg J.M."/>
            <person name="Aoki K."/>
            <person name="Bayne E.H."/>
            <person name="Berlin A.M."/>
            <person name="Desjardins C.A."/>
            <person name="Dobbs E."/>
            <person name="Dukaj L."/>
            <person name="Fan L."/>
            <person name="FitzGerald M.G."/>
            <person name="French C."/>
            <person name="Gujja S."/>
            <person name="Hansen K."/>
            <person name="Keifenheim D."/>
            <person name="Levin J.Z."/>
            <person name="Mosher R.A."/>
            <person name="Mueller C.A."/>
            <person name="Pfiffner J."/>
            <person name="Priest M."/>
            <person name="Russ C."/>
            <person name="Smialowska A."/>
            <person name="Swoboda P."/>
            <person name="Sykes S.M."/>
            <person name="Vaughn M."/>
            <person name="Vengrova S."/>
            <person name="Yoder R."/>
            <person name="Zeng Q."/>
            <person name="Allshire R."/>
            <person name="Baulcombe D."/>
            <person name="Birren B.W."/>
            <person name="Brown W."/>
            <person name="Ekwall K."/>
            <person name="Kellis M."/>
            <person name="Leatherwood J."/>
            <person name="Levin H."/>
            <person name="Margalit H."/>
            <person name="Martienssen R."/>
            <person name="Nieduszynski C.A."/>
            <person name="Spatafora J.W."/>
            <person name="Friedman N."/>
            <person name="Dalgaard J.Z."/>
            <person name="Baumann P."/>
            <person name="Niki H."/>
            <person name="Regev A."/>
            <person name="Nusbaum C."/>
        </authorList>
    </citation>
    <scope>NUCLEOTIDE SEQUENCE [LARGE SCALE GENOMIC DNA]</scope>
    <source>
        <strain evidence="3">OY26 / ATCC MYA-4695 / CBS 11777 / NBRC 106824 / NRRL Y48691</strain>
    </source>
</reference>
<dbReference type="Proteomes" id="UP000015464">
    <property type="component" value="Unassembled WGS sequence"/>
</dbReference>